<evidence type="ECO:0000256" key="1">
    <source>
        <dbReference type="ARBA" id="ARBA00009972"/>
    </source>
</evidence>
<evidence type="ECO:0000259" key="5">
    <source>
        <dbReference type="Pfam" id="PF00303"/>
    </source>
</evidence>
<dbReference type="PANTHER" id="PTHR11548">
    <property type="entry name" value="THYMIDYLATE SYNTHASE 1"/>
    <property type="match status" value="1"/>
</dbReference>
<evidence type="ECO:0000313" key="6">
    <source>
        <dbReference type="EMBL" id="DAD95474.1"/>
    </source>
</evidence>
<dbReference type="EC" id="2.1.1.45" evidence="2"/>
<organism evidence="6">
    <name type="scientific">Siphoviridae sp. ctFbs2</name>
    <dbReference type="NCBI Taxonomy" id="2826213"/>
    <lineage>
        <taxon>Viruses</taxon>
        <taxon>Duplodnaviria</taxon>
        <taxon>Heunggongvirae</taxon>
        <taxon>Uroviricota</taxon>
        <taxon>Caudoviricetes</taxon>
    </lineage>
</organism>
<dbReference type="GO" id="GO:0006231">
    <property type="term" value="P:dTMP biosynthetic process"/>
    <property type="evidence" value="ECO:0007669"/>
    <property type="project" value="InterPro"/>
</dbReference>
<dbReference type="InterPro" id="IPR023451">
    <property type="entry name" value="Thymidate_synth/dCMP_Mease_dom"/>
</dbReference>
<feature type="domain" description="Thymidylate synthase/dCMP hydroxymethylase" evidence="5">
    <location>
        <begin position="46"/>
        <end position="233"/>
    </location>
</feature>
<protein>
    <recommendedName>
        <fullName evidence="2">thymidylate synthase</fullName>
        <ecNumber evidence="2">2.1.1.45</ecNumber>
    </recommendedName>
</protein>
<accession>A0A8S5NMH6</accession>
<comment type="similarity">
    <text evidence="1">Belongs to the thymidylate synthase family.</text>
</comment>
<dbReference type="EMBL" id="BK015193">
    <property type="protein sequence ID" value="DAD95474.1"/>
    <property type="molecule type" value="Genomic_DNA"/>
</dbReference>
<reference evidence="6" key="1">
    <citation type="journal article" date="2021" name="Proc. Natl. Acad. Sci. U.S.A.">
        <title>A Catalog of Tens of Thousands of Viruses from Human Metagenomes Reveals Hidden Associations with Chronic Diseases.</title>
        <authorList>
            <person name="Tisza M.J."/>
            <person name="Buck C.B."/>
        </authorList>
    </citation>
    <scope>NUCLEOTIDE SEQUENCE</scope>
    <source>
        <strain evidence="6">CtFbs2</strain>
    </source>
</reference>
<dbReference type="Pfam" id="PF00303">
    <property type="entry name" value="Thymidylat_synt"/>
    <property type="match status" value="1"/>
</dbReference>
<evidence type="ECO:0000256" key="3">
    <source>
        <dbReference type="ARBA" id="ARBA00022603"/>
    </source>
</evidence>
<dbReference type="PRINTS" id="PR00108">
    <property type="entry name" value="THYMDSNTHASE"/>
</dbReference>
<dbReference type="InterPro" id="IPR000398">
    <property type="entry name" value="Thymidylate_synthase"/>
</dbReference>
<dbReference type="PANTHER" id="PTHR11548:SF1">
    <property type="entry name" value="THYMIDYLATE SYNTHASE 1"/>
    <property type="match status" value="1"/>
</dbReference>
<sequence>MHVVGKSMNDIYRQLCGKISVQGHDVAGTKELLNSGFTLLDITDNIATARTGYSVSYMLGELAWYFTGRDDVEFISKFSSFWERISDDGVTNRSAYGAIVFNRYGFDQVAQVVDTLKHDPYSRRAIINFNVPNPERFETKDEICTIALVFELRGGKLDCTGIMRSNDVWLGTPYDVVFFTELQKHIANELGVGYGKYTHFAVSLHAYEKDIDRVREVWCGKQAASHLKLDIEKFLAHISEIERIATSSDEPKHDIAVYCFDNDIVMEVNDED</sequence>
<proteinExistence type="inferred from homology"/>
<dbReference type="GO" id="GO:0032259">
    <property type="term" value="P:methylation"/>
    <property type="evidence" value="ECO:0007669"/>
    <property type="project" value="UniProtKB-KW"/>
</dbReference>
<evidence type="ECO:0000256" key="4">
    <source>
        <dbReference type="ARBA" id="ARBA00022679"/>
    </source>
</evidence>
<dbReference type="GO" id="GO:0004799">
    <property type="term" value="F:thymidylate synthase activity"/>
    <property type="evidence" value="ECO:0007669"/>
    <property type="project" value="UniProtKB-EC"/>
</dbReference>
<keyword evidence="4" id="KW-0808">Transferase</keyword>
<dbReference type="Gene3D" id="3.30.572.10">
    <property type="entry name" value="Thymidylate synthase/dCMP hydroxymethylase domain"/>
    <property type="match status" value="1"/>
</dbReference>
<evidence type="ECO:0000256" key="2">
    <source>
        <dbReference type="ARBA" id="ARBA00011947"/>
    </source>
</evidence>
<keyword evidence="3" id="KW-0489">Methyltransferase</keyword>
<dbReference type="CDD" id="cd00351">
    <property type="entry name" value="TS_Pyrimidine_HMase"/>
    <property type="match status" value="1"/>
</dbReference>
<dbReference type="InterPro" id="IPR036926">
    <property type="entry name" value="Thymidate_synth/dCMP_Mease_sf"/>
</dbReference>
<name>A0A8S5NMH6_9CAUD</name>
<dbReference type="InterPro" id="IPR045097">
    <property type="entry name" value="Thymidate_synth/dCMP_Mease"/>
</dbReference>
<dbReference type="SUPFAM" id="SSF55831">
    <property type="entry name" value="Thymidylate synthase/dCMP hydroxymethylase"/>
    <property type="match status" value="1"/>
</dbReference>